<proteinExistence type="predicted"/>
<dbReference type="GO" id="GO:0015171">
    <property type="term" value="F:amino acid transmembrane transporter activity"/>
    <property type="evidence" value="ECO:0007669"/>
    <property type="project" value="TreeGrafter"/>
</dbReference>
<organism evidence="7">
    <name type="scientific">Desulfurella acetivorans</name>
    <dbReference type="NCBI Taxonomy" id="33002"/>
    <lineage>
        <taxon>Bacteria</taxon>
        <taxon>Pseudomonadati</taxon>
        <taxon>Campylobacterota</taxon>
        <taxon>Desulfurellia</taxon>
        <taxon>Desulfurellales</taxon>
        <taxon>Desulfurellaceae</taxon>
        <taxon>Desulfurella</taxon>
    </lineage>
</organism>
<comment type="caution">
    <text evidence="7">The sequence shown here is derived from an EMBL/GenBank/DDBJ whole genome shotgun (WGS) entry which is preliminary data.</text>
</comment>
<keyword evidence="2" id="KW-1003">Cell membrane</keyword>
<feature type="transmembrane region" description="Helical" evidence="6">
    <location>
        <begin position="24"/>
        <end position="45"/>
    </location>
</feature>
<dbReference type="Pfam" id="PF01810">
    <property type="entry name" value="LysE"/>
    <property type="match status" value="1"/>
</dbReference>
<evidence type="ECO:0000313" key="7">
    <source>
        <dbReference type="EMBL" id="HHS49119.1"/>
    </source>
</evidence>
<sequence>MCADITYLTLIFFGIFTHVSERSIIFHAISFFGSVFLMYLAFKIFKSRAIDSSKLKTQKHFKSSIKSYSKGYALTILNPYTIFFWASMLAYVNQNNLHFGFTVIELISANYIVDYTYAFLCPQNQIIF</sequence>
<name>A0A7C6A7T4_DESAE</name>
<dbReference type="PANTHER" id="PTHR30086:SF20">
    <property type="entry name" value="ARGININE EXPORTER PROTEIN ARGO-RELATED"/>
    <property type="match status" value="1"/>
</dbReference>
<comment type="subcellular location">
    <subcellularLocation>
        <location evidence="1">Cell membrane</location>
        <topology evidence="1">Multi-pass membrane protein</topology>
    </subcellularLocation>
</comment>
<evidence type="ECO:0000256" key="1">
    <source>
        <dbReference type="ARBA" id="ARBA00004651"/>
    </source>
</evidence>
<evidence type="ECO:0000256" key="6">
    <source>
        <dbReference type="SAM" id="Phobius"/>
    </source>
</evidence>
<accession>A0A7C6A7T4</accession>
<dbReference type="InterPro" id="IPR001123">
    <property type="entry name" value="LeuE-type"/>
</dbReference>
<feature type="transmembrane region" description="Helical" evidence="6">
    <location>
        <begin position="72"/>
        <end position="92"/>
    </location>
</feature>
<dbReference type="EMBL" id="DRZX01000222">
    <property type="protein sequence ID" value="HHS49119.1"/>
    <property type="molecule type" value="Genomic_DNA"/>
</dbReference>
<feature type="non-terminal residue" evidence="7">
    <location>
        <position position="1"/>
    </location>
</feature>
<dbReference type="Proteomes" id="UP000886400">
    <property type="component" value="Unassembled WGS sequence"/>
</dbReference>
<evidence type="ECO:0000256" key="2">
    <source>
        <dbReference type="ARBA" id="ARBA00022475"/>
    </source>
</evidence>
<gene>
    <name evidence="7" type="ORF">ENM99_04615</name>
</gene>
<evidence type="ECO:0000256" key="3">
    <source>
        <dbReference type="ARBA" id="ARBA00022692"/>
    </source>
</evidence>
<reference evidence="7" key="1">
    <citation type="journal article" date="2020" name="mSystems">
        <title>Genome- and Community-Level Interaction Insights into Carbon Utilization and Element Cycling Functions of Hydrothermarchaeota in Hydrothermal Sediment.</title>
        <authorList>
            <person name="Zhou Z."/>
            <person name="Liu Y."/>
            <person name="Xu W."/>
            <person name="Pan J."/>
            <person name="Luo Z.H."/>
            <person name="Li M."/>
        </authorList>
    </citation>
    <scope>NUCLEOTIDE SEQUENCE [LARGE SCALE GENOMIC DNA]</scope>
    <source>
        <strain evidence="7">SpSt-1135</strain>
    </source>
</reference>
<dbReference type="GO" id="GO:0005886">
    <property type="term" value="C:plasma membrane"/>
    <property type="evidence" value="ECO:0007669"/>
    <property type="project" value="UniProtKB-SubCell"/>
</dbReference>
<evidence type="ECO:0008006" key="8">
    <source>
        <dbReference type="Google" id="ProtNLM"/>
    </source>
</evidence>
<keyword evidence="4 6" id="KW-1133">Transmembrane helix</keyword>
<keyword evidence="5 6" id="KW-0472">Membrane</keyword>
<dbReference type="PANTHER" id="PTHR30086">
    <property type="entry name" value="ARGININE EXPORTER PROTEIN ARGO"/>
    <property type="match status" value="1"/>
</dbReference>
<feature type="transmembrane region" description="Helical" evidence="6">
    <location>
        <begin position="98"/>
        <end position="120"/>
    </location>
</feature>
<evidence type="ECO:0000256" key="4">
    <source>
        <dbReference type="ARBA" id="ARBA00022989"/>
    </source>
</evidence>
<protein>
    <recommendedName>
        <fullName evidence="8">LysE family translocator</fullName>
    </recommendedName>
</protein>
<keyword evidence="3 6" id="KW-0812">Transmembrane</keyword>
<evidence type="ECO:0000256" key="5">
    <source>
        <dbReference type="ARBA" id="ARBA00023136"/>
    </source>
</evidence>
<dbReference type="AlphaFoldDB" id="A0A7C6A7T4"/>